<dbReference type="NCBIfam" id="TIGR01145">
    <property type="entry name" value="ATP_synt_delta"/>
    <property type="match status" value="1"/>
</dbReference>
<gene>
    <name evidence="8" type="ORF">CYME_CME198C</name>
</gene>
<proteinExistence type="inferred from homology"/>
<dbReference type="PRINTS" id="PR00125">
    <property type="entry name" value="ATPASEDELTA"/>
</dbReference>
<keyword evidence="7" id="KW-0066">ATP synthesis</keyword>
<evidence type="ECO:0000256" key="6">
    <source>
        <dbReference type="ARBA" id="ARBA00023136"/>
    </source>
</evidence>
<dbReference type="KEGG" id="cme:CYME_CME198C"/>
<evidence type="ECO:0000256" key="4">
    <source>
        <dbReference type="ARBA" id="ARBA00022781"/>
    </source>
</evidence>
<keyword evidence="5" id="KW-0406">Ion transport</keyword>
<evidence type="ECO:0000256" key="2">
    <source>
        <dbReference type="ARBA" id="ARBA00007046"/>
    </source>
</evidence>
<dbReference type="GO" id="GO:0046933">
    <property type="term" value="F:proton-transporting ATP synthase activity, rotational mechanism"/>
    <property type="evidence" value="ECO:0007669"/>
    <property type="project" value="InterPro"/>
</dbReference>
<comment type="subcellular location">
    <subcellularLocation>
        <location evidence="1">Membrane</location>
    </subcellularLocation>
</comment>
<dbReference type="PANTHER" id="PTHR11910">
    <property type="entry name" value="ATP SYNTHASE DELTA CHAIN"/>
    <property type="match status" value="1"/>
</dbReference>
<keyword evidence="9" id="KW-1185">Reference proteome</keyword>
<dbReference type="HOGENOM" id="CLU_085114_0_0_1"/>
<dbReference type="GeneID" id="16992938"/>
<protein>
    <submittedName>
        <fullName evidence="8">Mitochondrial F1FO ATP synthase subunit ATP5</fullName>
    </submittedName>
</protein>
<dbReference type="InterPro" id="IPR000711">
    <property type="entry name" value="ATPase_OSCP/dsu"/>
</dbReference>
<dbReference type="Gramene" id="CME198CT">
    <property type="protein sequence ID" value="CME198CT"/>
    <property type="gene ID" value="CME198C"/>
</dbReference>
<dbReference type="PROSITE" id="PS00389">
    <property type="entry name" value="ATPASE_DELTA"/>
    <property type="match status" value="1"/>
</dbReference>
<dbReference type="AlphaFoldDB" id="M1UPN5"/>
<dbReference type="HAMAP" id="MF_01416">
    <property type="entry name" value="ATP_synth_delta_bact"/>
    <property type="match status" value="1"/>
</dbReference>
<dbReference type="GO" id="GO:0016020">
    <property type="term" value="C:membrane"/>
    <property type="evidence" value="ECO:0007669"/>
    <property type="project" value="UniProtKB-SubCell"/>
</dbReference>
<dbReference type="STRING" id="280699.M1UPN5"/>
<evidence type="ECO:0000313" key="8">
    <source>
        <dbReference type="EMBL" id="BAM79401.1"/>
    </source>
</evidence>
<accession>M1UPN5</accession>
<dbReference type="OMA" id="VTTNWIN"/>
<dbReference type="InterPro" id="IPR020781">
    <property type="entry name" value="ATPase_OSCP/d_CS"/>
</dbReference>
<dbReference type="Pfam" id="PF00213">
    <property type="entry name" value="OSCP"/>
    <property type="match status" value="1"/>
</dbReference>
<dbReference type="Gene3D" id="1.10.520.20">
    <property type="entry name" value="N-terminal domain of the delta subunit of the F1F0-ATP synthase"/>
    <property type="match status" value="1"/>
</dbReference>
<dbReference type="Proteomes" id="UP000007014">
    <property type="component" value="Chromosome 5"/>
</dbReference>
<evidence type="ECO:0000256" key="1">
    <source>
        <dbReference type="ARBA" id="ARBA00004370"/>
    </source>
</evidence>
<keyword evidence="3" id="KW-0813">Transport</keyword>
<dbReference type="SUPFAM" id="SSF47928">
    <property type="entry name" value="N-terminal domain of the delta subunit of the F1F0-ATP synthase"/>
    <property type="match status" value="1"/>
</dbReference>
<dbReference type="EMBL" id="AP006487">
    <property type="protein sequence ID" value="BAM79401.1"/>
    <property type="molecule type" value="Genomic_DNA"/>
</dbReference>
<evidence type="ECO:0000256" key="5">
    <source>
        <dbReference type="ARBA" id="ARBA00023065"/>
    </source>
</evidence>
<dbReference type="eggNOG" id="KOG1662">
    <property type="taxonomic scope" value="Eukaryota"/>
</dbReference>
<keyword evidence="4" id="KW-0375">Hydrogen ion transport</keyword>
<keyword evidence="6" id="KW-0472">Membrane</keyword>
<dbReference type="OrthoDB" id="1262810at2759"/>
<dbReference type="RefSeq" id="XP_005535687.1">
    <property type="nucleotide sequence ID" value="XM_005535630.1"/>
</dbReference>
<dbReference type="InterPro" id="IPR026015">
    <property type="entry name" value="ATP_synth_OSCP/delta_N_sf"/>
</dbReference>
<evidence type="ECO:0000256" key="3">
    <source>
        <dbReference type="ARBA" id="ARBA00022448"/>
    </source>
</evidence>
<name>M1UPN5_CYAM1</name>
<comment type="similarity">
    <text evidence="2">Belongs to the ATPase delta chain family.</text>
</comment>
<reference evidence="8 9" key="1">
    <citation type="journal article" date="2004" name="Nature">
        <title>Genome sequence of the ultrasmall unicellular red alga Cyanidioschyzon merolae 10D.</title>
        <authorList>
            <person name="Matsuzaki M."/>
            <person name="Misumi O."/>
            <person name="Shin-i T."/>
            <person name="Maruyama S."/>
            <person name="Takahara M."/>
            <person name="Miyagishima S."/>
            <person name="Mori T."/>
            <person name="Nishida K."/>
            <person name="Yagisawa F."/>
            <person name="Nishida K."/>
            <person name="Yoshida Y."/>
            <person name="Nishimura Y."/>
            <person name="Nakao S."/>
            <person name="Kobayashi T."/>
            <person name="Momoyama Y."/>
            <person name="Higashiyama T."/>
            <person name="Minoda A."/>
            <person name="Sano M."/>
            <person name="Nomoto H."/>
            <person name="Oishi K."/>
            <person name="Hayashi H."/>
            <person name="Ohta F."/>
            <person name="Nishizaka S."/>
            <person name="Haga S."/>
            <person name="Miura S."/>
            <person name="Morishita T."/>
            <person name="Kabeya Y."/>
            <person name="Terasawa K."/>
            <person name="Suzuki Y."/>
            <person name="Ishii Y."/>
            <person name="Asakawa S."/>
            <person name="Takano H."/>
            <person name="Ohta N."/>
            <person name="Kuroiwa H."/>
            <person name="Tanaka K."/>
            <person name="Shimizu N."/>
            <person name="Sugano S."/>
            <person name="Sato N."/>
            <person name="Nozaki H."/>
            <person name="Ogasawara N."/>
            <person name="Kohara Y."/>
            <person name="Kuroiwa T."/>
        </authorList>
    </citation>
    <scope>NUCLEOTIDE SEQUENCE [LARGE SCALE GENOMIC DNA]</scope>
    <source>
        <strain evidence="8 9">10D</strain>
    </source>
</reference>
<evidence type="ECO:0000256" key="7">
    <source>
        <dbReference type="ARBA" id="ARBA00023310"/>
    </source>
</evidence>
<organism evidence="8 9">
    <name type="scientific">Cyanidioschyzon merolae (strain NIES-3377 / 10D)</name>
    <name type="common">Unicellular red alga</name>
    <dbReference type="NCBI Taxonomy" id="280699"/>
    <lineage>
        <taxon>Eukaryota</taxon>
        <taxon>Rhodophyta</taxon>
        <taxon>Bangiophyceae</taxon>
        <taxon>Cyanidiales</taxon>
        <taxon>Cyanidiaceae</taxon>
        <taxon>Cyanidioschyzon</taxon>
    </lineage>
</organism>
<reference evidence="8 9" key="2">
    <citation type="journal article" date="2007" name="BMC Biol.">
        <title>A 100%-complete sequence reveals unusually simple genomic features in the hot-spring red alga Cyanidioschyzon merolae.</title>
        <authorList>
            <person name="Nozaki H."/>
            <person name="Takano H."/>
            <person name="Misumi O."/>
            <person name="Terasawa K."/>
            <person name="Matsuzaki M."/>
            <person name="Maruyama S."/>
            <person name="Nishida K."/>
            <person name="Yagisawa F."/>
            <person name="Yoshida Y."/>
            <person name="Fujiwara T."/>
            <person name="Takio S."/>
            <person name="Tamura K."/>
            <person name="Chung S.J."/>
            <person name="Nakamura S."/>
            <person name="Kuroiwa H."/>
            <person name="Tanaka K."/>
            <person name="Sato N."/>
            <person name="Kuroiwa T."/>
        </authorList>
    </citation>
    <scope>NUCLEOTIDE SEQUENCE [LARGE SCALE GENOMIC DNA]</scope>
    <source>
        <strain evidence="8 9">10D</strain>
    </source>
</reference>
<sequence>MVRSNLGLLASCGAAYWRRLATSAGSAASADANSAVAATKQLTGVAGRYAGSLLRVAMKANQLNEVHRDVDALERLLRENPRIEEFLRDPTRSQVAKQRALEKLLDAAGVQTVFVRRLLDLLADNRRLSHVSQVLHSFQSVIAAQRGSTQAVVTSAVPLTEWQLALLRQRLQRRFYPDMPDARVDLITRIDRDLIGGFTVQLGDKFMDLSLKSEVRRLRDELAQQV</sequence>
<evidence type="ECO:0000313" key="9">
    <source>
        <dbReference type="Proteomes" id="UP000007014"/>
    </source>
</evidence>